<evidence type="ECO:0000256" key="4">
    <source>
        <dbReference type="ARBA" id="ARBA00022741"/>
    </source>
</evidence>
<dbReference type="PROSITE" id="PS00108">
    <property type="entry name" value="PROTEIN_KINASE_ST"/>
    <property type="match status" value="1"/>
</dbReference>
<keyword evidence="11" id="KW-0175">Coiled coil</keyword>
<dbReference type="Gene3D" id="1.10.510.10">
    <property type="entry name" value="Transferase(Phosphotransferase) domain 1"/>
    <property type="match status" value="1"/>
</dbReference>
<feature type="region of interest" description="Disordered" evidence="12">
    <location>
        <begin position="372"/>
        <end position="400"/>
    </location>
</feature>
<accession>U6L603</accession>
<organism evidence="14 15">
    <name type="scientific">Eimeria brunetti</name>
    <dbReference type="NCBI Taxonomy" id="51314"/>
    <lineage>
        <taxon>Eukaryota</taxon>
        <taxon>Sar</taxon>
        <taxon>Alveolata</taxon>
        <taxon>Apicomplexa</taxon>
        <taxon>Conoidasida</taxon>
        <taxon>Coccidia</taxon>
        <taxon>Eucoccidiorida</taxon>
        <taxon>Eimeriorina</taxon>
        <taxon>Eimeriidae</taxon>
        <taxon>Eimeria</taxon>
    </lineage>
</organism>
<comment type="subunit">
    <text evidence="1">Monomer.</text>
</comment>
<feature type="binding site" evidence="8">
    <location>
        <begin position="688"/>
        <end position="689"/>
    </location>
    <ligand>
        <name>ATP</name>
        <dbReference type="ChEBI" id="CHEBI:30616"/>
    </ligand>
</feature>
<keyword evidence="3" id="KW-0808">Transferase</keyword>
<dbReference type="InterPro" id="IPR011009">
    <property type="entry name" value="Kinase-like_dom_sf"/>
</dbReference>
<feature type="binding site" evidence="8 10">
    <location>
        <position position="587"/>
    </location>
    <ligand>
        <name>ATP</name>
        <dbReference type="ChEBI" id="CHEBI:30616"/>
    </ligand>
</feature>
<keyword evidence="4 8" id="KW-0547">Nucleotide-binding</keyword>
<evidence type="ECO:0000256" key="11">
    <source>
        <dbReference type="SAM" id="Coils"/>
    </source>
</evidence>
<evidence type="ECO:0000256" key="7">
    <source>
        <dbReference type="PIRSR" id="PIRSR630616-1"/>
    </source>
</evidence>
<evidence type="ECO:0000256" key="2">
    <source>
        <dbReference type="ARBA" id="ARBA00022527"/>
    </source>
</evidence>
<evidence type="ECO:0000256" key="6">
    <source>
        <dbReference type="ARBA" id="ARBA00022840"/>
    </source>
</evidence>
<keyword evidence="2" id="KW-0723">Serine/threonine-protein kinase</keyword>
<dbReference type="GO" id="GO:0004674">
    <property type="term" value="F:protein serine/threonine kinase activity"/>
    <property type="evidence" value="ECO:0007669"/>
    <property type="project" value="UniProtKB-KW"/>
</dbReference>
<dbReference type="EMBL" id="HG710214">
    <property type="protein sequence ID" value="CDJ45837.1"/>
    <property type="molecule type" value="Genomic_DNA"/>
</dbReference>
<evidence type="ECO:0000256" key="8">
    <source>
        <dbReference type="PIRSR" id="PIRSR630616-2"/>
    </source>
</evidence>
<dbReference type="PROSITE" id="PS00107">
    <property type="entry name" value="PROTEIN_KINASE_ATP"/>
    <property type="match status" value="1"/>
</dbReference>
<keyword evidence="15" id="KW-1185">Reference proteome</keyword>
<dbReference type="InterPro" id="IPR030616">
    <property type="entry name" value="Aur-like"/>
</dbReference>
<feature type="coiled-coil region" evidence="11">
    <location>
        <begin position="173"/>
        <end position="200"/>
    </location>
</feature>
<proteinExistence type="predicted"/>
<feature type="region of interest" description="Disordered" evidence="12">
    <location>
        <begin position="1"/>
        <end position="82"/>
    </location>
</feature>
<evidence type="ECO:0000256" key="10">
    <source>
        <dbReference type="PROSITE-ProRule" id="PRU10141"/>
    </source>
</evidence>
<feature type="compositionally biased region" description="Polar residues" evidence="12">
    <location>
        <begin position="73"/>
        <end position="82"/>
    </location>
</feature>
<feature type="compositionally biased region" description="Basic and acidic residues" evidence="12">
    <location>
        <begin position="381"/>
        <end position="400"/>
    </location>
</feature>
<feature type="region of interest" description="Disordered" evidence="12">
    <location>
        <begin position="929"/>
        <end position="951"/>
    </location>
</feature>
<dbReference type="InterPro" id="IPR000719">
    <property type="entry name" value="Prot_kinase_dom"/>
</dbReference>
<feature type="compositionally biased region" description="Polar residues" evidence="12">
    <location>
        <begin position="216"/>
        <end position="238"/>
    </location>
</feature>
<dbReference type="Pfam" id="PF00069">
    <property type="entry name" value="Pkinase"/>
    <property type="match status" value="1"/>
</dbReference>
<dbReference type="SUPFAM" id="SSF56112">
    <property type="entry name" value="Protein kinase-like (PK-like)"/>
    <property type="match status" value="1"/>
</dbReference>
<feature type="binding site" evidence="8">
    <location>
        <position position="702"/>
    </location>
    <ligand>
        <name>ATP</name>
        <dbReference type="ChEBI" id="CHEBI:30616"/>
    </ligand>
</feature>
<dbReference type="OrthoDB" id="345735at2759"/>
<dbReference type="Proteomes" id="UP000030750">
    <property type="component" value="Unassembled WGS sequence"/>
</dbReference>
<reference evidence="14" key="1">
    <citation type="submission" date="2013-10" db="EMBL/GenBank/DDBJ databases">
        <title>Genomic analysis of the causative agents of coccidiosis in chickens.</title>
        <authorList>
            <person name="Reid A.J."/>
            <person name="Blake D."/>
            <person name="Billington K."/>
            <person name="Browne H."/>
            <person name="Dunn M."/>
            <person name="Hung S."/>
            <person name="Kawahara F."/>
            <person name="Miranda-Saavedra D."/>
            <person name="Mourier T."/>
            <person name="Nagra H."/>
            <person name="Otto T.D."/>
            <person name="Rawlings N."/>
            <person name="Sanchez A."/>
            <person name="Sanders M."/>
            <person name="Subramaniam C."/>
            <person name="Tay Y."/>
            <person name="Dear P."/>
            <person name="Doerig C."/>
            <person name="Gruber A."/>
            <person name="Parkinson J."/>
            <person name="Shirley M."/>
            <person name="Wan K.L."/>
            <person name="Berriman M."/>
            <person name="Tomley F."/>
            <person name="Pain A."/>
        </authorList>
    </citation>
    <scope>NUCLEOTIDE SEQUENCE [LARGE SCALE GENOMIC DNA]</scope>
    <source>
        <strain evidence="14">Houghton</strain>
    </source>
</reference>
<dbReference type="VEuPathDB" id="ToxoDB:EBH_0009940"/>
<feature type="compositionally biased region" description="Polar residues" evidence="12">
    <location>
        <begin position="51"/>
        <end position="63"/>
    </location>
</feature>
<feature type="compositionally biased region" description="Low complexity" evidence="12">
    <location>
        <begin position="320"/>
        <end position="331"/>
    </location>
</feature>
<protein>
    <submittedName>
        <fullName evidence="14">Aurora kinase, putative</fullName>
    </submittedName>
</protein>
<gene>
    <name evidence="14" type="ORF">EBH_0009940</name>
</gene>
<name>U6L603_9EIME</name>
<feature type="compositionally biased region" description="Polar residues" evidence="12">
    <location>
        <begin position="281"/>
        <end position="300"/>
    </location>
</feature>
<feature type="region of interest" description="Disordered" evidence="12">
    <location>
        <begin position="211"/>
        <end position="331"/>
    </location>
</feature>
<dbReference type="InterPro" id="IPR017441">
    <property type="entry name" value="Protein_kinase_ATP_BS"/>
</dbReference>
<evidence type="ECO:0000256" key="5">
    <source>
        <dbReference type="ARBA" id="ARBA00022777"/>
    </source>
</evidence>
<dbReference type="AlphaFoldDB" id="U6L603"/>
<evidence type="ECO:0000256" key="1">
    <source>
        <dbReference type="ARBA" id="ARBA00011245"/>
    </source>
</evidence>
<dbReference type="SMART" id="SM00220">
    <property type="entry name" value="S_TKc"/>
    <property type="match status" value="1"/>
</dbReference>
<keyword evidence="5 14" id="KW-0418">Kinase</keyword>
<evidence type="ECO:0000256" key="9">
    <source>
        <dbReference type="PIRSR" id="PIRSR630616-3"/>
    </source>
</evidence>
<feature type="cross-link" description="Glycyl lysine isopeptide (Lys-Gly) (interchain with G-Cter in SUMO2)" evidence="9">
    <location>
        <position position="686"/>
    </location>
</feature>
<evidence type="ECO:0000313" key="14">
    <source>
        <dbReference type="EMBL" id="CDJ45837.1"/>
    </source>
</evidence>
<sequence length="987" mass="109993">MDEFEGGAVQNPAHHAGISSSSDVHRGRHPVPTVHWGHTTRNLRYPVQGRDGSQQRIQQSGAANPSEPRPSAPSLNLRQAASCQSPVRVPNAEAAMSLISQKGPLVQERSLGASVDKRNNSHEPVYAWMQVPLQQQQGSQLSHYHVQLRESPTQEAPQFLPQLHKGHLLWQQQQLLQRQREVLQQQKERLMQQQASWKQQRQRTLLLSKRVPEQPAQKTEPQQSPQLSQEASNISSHTQTKDICPPPSCPVNPRVASIRTSGSLNHEYSGAHAEGHRSGVKLQQSPRAESTKCSMPSFQRPSGLPEAPPPLRWEVRESPESSTGTSGGSASIAAAENKRLQFTAVGGSLKQRLQLRCEVIGDPAAMLTKSVLFRESSTPEQHPDEAESDERRYSNLETNERLPIKQAASPVRSQVAVECQGTGDAADTDGQFPHSVEDASTVQQERTTMDSGNSQSEGAQVSIEDKATEWQLEKKITWSPRLLRLPQGRLKIGPHDLIPVGPLIAAISSTCTGWNYGDSISADECAEDSSYIEAYLPIKSLAEFESFDKGQEAQDMLDVRRDVVGCGTYGIVRKLRHRKGGFTVAVKSIEKETVVQAGMVNQVEFELYVQRDLLRHQNVLRCFSCVEDAEYLHIVLGYCEQGDLYRRIREQPNRRFSELEAFCFFAQLVNGLHCVHANGIIHRDLKLENLLLTKGNVLKIADFGWCGSIVGRYRSFSFCGTLDYLAPEMVKGQGHDWRVDLWSLGVLLYELLDGRPPFQSTRHFELVQRIVTVDIRIPSHIKEDAADLIEKLLKYNPTDRLPLIGKGKYAENDLETPLKYLRKNRSKKAPLVDQSFDLSGETWKIDKREASPFSKDLLAPSSQTGVQDRAAGEIQPRLPRPRQGVTFLQDRQPIDGLTTRSTVVSADGDIYAADDAASLPTLKKLRSVSANPNGSGRTGAMLREQASDPAESGKFVRGFELEYNWFRRGTSPPGVQHEVRLTRAAFT</sequence>
<dbReference type="PANTHER" id="PTHR24350">
    <property type="entry name" value="SERINE/THREONINE-PROTEIN KINASE IAL-RELATED"/>
    <property type="match status" value="1"/>
</dbReference>
<feature type="active site" description="Proton acceptor" evidence="7">
    <location>
        <position position="684"/>
    </location>
</feature>
<keyword evidence="6 8" id="KW-0067">ATP-binding</keyword>
<dbReference type="FunFam" id="1.10.510.10:FF:000571">
    <property type="entry name" value="Maternal embryonic leucine zipper kinase"/>
    <property type="match status" value="1"/>
</dbReference>
<evidence type="ECO:0000313" key="15">
    <source>
        <dbReference type="Proteomes" id="UP000030750"/>
    </source>
</evidence>
<evidence type="ECO:0000256" key="3">
    <source>
        <dbReference type="ARBA" id="ARBA00022679"/>
    </source>
</evidence>
<dbReference type="InterPro" id="IPR008271">
    <property type="entry name" value="Ser/Thr_kinase_AS"/>
</dbReference>
<reference evidence="14" key="2">
    <citation type="submission" date="2013-10" db="EMBL/GenBank/DDBJ databases">
        <authorList>
            <person name="Aslett M."/>
        </authorList>
    </citation>
    <scope>NUCLEOTIDE SEQUENCE [LARGE SCALE GENOMIC DNA]</scope>
    <source>
        <strain evidence="14">Houghton</strain>
    </source>
</reference>
<feature type="domain" description="Protein kinase" evidence="13">
    <location>
        <begin position="558"/>
        <end position="821"/>
    </location>
</feature>
<dbReference type="GO" id="GO:0005524">
    <property type="term" value="F:ATP binding"/>
    <property type="evidence" value="ECO:0007669"/>
    <property type="project" value="UniProtKB-UniRule"/>
</dbReference>
<dbReference type="PROSITE" id="PS50011">
    <property type="entry name" value="PROTEIN_KINASE_DOM"/>
    <property type="match status" value="1"/>
</dbReference>
<evidence type="ECO:0000259" key="13">
    <source>
        <dbReference type="PROSITE" id="PS50011"/>
    </source>
</evidence>
<evidence type="ECO:0000256" key="12">
    <source>
        <dbReference type="SAM" id="MobiDB-lite"/>
    </source>
</evidence>